<feature type="compositionally biased region" description="Basic and acidic residues" evidence="1">
    <location>
        <begin position="180"/>
        <end position="190"/>
    </location>
</feature>
<evidence type="ECO:0000313" key="2">
    <source>
        <dbReference type="EMBL" id="KAK7042036.1"/>
    </source>
</evidence>
<keyword evidence="3" id="KW-1185">Reference proteome</keyword>
<reference evidence="2 3" key="1">
    <citation type="journal article" date="2024" name="J Genomics">
        <title>Draft genome sequencing and assembly of Favolaschia claudopus CIRM-BRFM 2984 isolated from oak limbs.</title>
        <authorList>
            <person name="Navarro D."/>
            <person name="Drula E."/>
            <person name="Chaduli D."/>
            <person name="Cazenave R."/>
            <person name="Ahrendt S."/>
            <person name="Wang J."/>
            <person name="Lipzen A."/>
            <person name="Daum C."/>
            <person name="Barry K."/>
            <person name="Grigoriev I.V."/>
            <person name="Favel A."/>
            <person name="Rosso M.N."/>
            <person name="Martin F."/>
        </authorList>
    </citation>
    <scope>NUCLEOTIDE SEQUENCE [LARGE SCALE GENOMIC DNA]</scope>
    <source>
        <strain evidence="2 3">CIRM-BRFM 2984</strain>
    </source>
</reference>
<feature type="region of interest" description="Disordered" evidence="1">
    <location>
        <begin position="87"/>
        <end position="190"/>
    </location>
</feature>
<protein>
    <submittedName>
        <fullName evidence="2">Uncharacterized protein</fullName>
    </submittedName>
</protein>
<dbReference type="Proteomes" id="UP001362999">
    <property type="component" value="Unassembled WGS sequence"/>
</dbReference>
<dbReference type="EMBL" id="JAWWNJ010000013">
    <property type="protein sequence ID" value="KAK7042036.1"/>
    <property type="molecule type" value="Genomic_DNA"/>
</dbReference>
<dbReference type="AlphaFoldDB" id="A0AAW0CRX9"/>
<sequence>MSGTNTNSQNKSSSSASIGTKFKGGVQVAKGLGDTVQGTTLAAMNSIEHGDPSLHEEQIRRGRTEIENGIAMIKGHPAAATNNNPSLQGWGSGINGANPNATTNATGFPAPGGKEYAQNSTTANAANSDLGRGPNAYSGNADQPPYSTPGGPTTGGMGNTHPTQMGGRPTTGAMVGEQDYQQRQDADQAL</sequence>
<feature type="compositionally biased region" description="Low complexity" evidence="1">
    <location>
        <begin position="95"/>
        <end position="128"/>
    </location>
</feature>
<proteinExistence type="predicted"/>
<evidence type="ECO:0000313" key="3">
    <source>
        <dbReference type="Proteomes" id="UP001362999"/>
    </source>
</evidence>
<accession>A0AAW0CRX9</accession>
<gene>
    <name evidence="2" type="ORF">R3P38DRAFT_2888227</name>
</gene>
<organism evidence="2 3">
    <name type="scientific">Favolaschia claudopus</name>
    <dbReference type="NCBI Taxonomy" id="2862362"/>
    <lineage>
        <taxon>Eukaryota</taxon>
        <taxon>Fungi</taxon>
        <taxon>Dikarya</taxon>
        <taxon>Basidiomycota</taxon>
        <taxon>Agaricomycotina</taxon>
        <taxon>Agaricomycetes</taxon>
        <taxon>Agaricomycetidae</taxon>
        <taxon>Agaricales</taxon>
        <taxon>Marasmiineae</taxon>
        <taxon>Mycenaceae</taxon>
        <taxon>Favolaschia</taxon>
    </lineage>
</organism>
<evidence type="ECO:0000256" key="1">
    <source>
        <dbReference type="SAM" id="MobiDB-lite"/>
    </source>
</evidence>
<comment type="caution">
    <text evidence="2">The sequence shown here is derived from an EMBL/GenBank/DDBJ whole genome shotgun (WGS) entry which is preliminary data.</text>
</comment>
<name>A0AAW0CRX9_9AGAR</name>